<sequence length="126" mass="14701">MDHKILAAKSKSVLKKVRAVNDSIPQELNPPFSRYLYKTPLSQNSPIFGEPLKFTHSRLQEVNFGPPGWLSNEEINLLKNVITLREQKIALFEEERRLLKQSYRKPQKIPVIPHEPWQKKPIPIPK</sequence>
<evidence type="ECO:0000313" key="2">
    <source>
        <dbReference type="Proteomes" id="UP000765509"/>
    </source>
</evidence>
<dbReference type="Proteomes" id="UP000765509">
    <property type="component" value="Unassembled WGS sequence"/>
</dbReference>
<name>A0A9Q3H335_9BASI</name>
<dbReference type="OrthoDB" id="2506989at2759"/>
<protein>
    <submittedName>
        <fullName evidence="1">Uncharacterized protein</fullName>
    </submittedName>
</protein>
<reference evidence="1" key="1">
    <citation type="submission" date="2021-03" db="EMBL/GenBank/DDBJ databases">
        <title>Draft genome sequence of rust myrtle Austropuccinia psidii MF-1, a brazilian biotype.</title>
        <authorList>
            <person name="Quecine M.C."/>
            <person name="Pachon D.M.R."/>
            <person name="Bonatelli M.L."/>
            <person name="Correr F.H."/>
            <person name="Franceschini L.M."/>
            <person name="Leite T.F."/>
            <person name="Margarido G.R.A."/>
            <person name="Almeida C.A."/>
            <person name="Ferrarezi J.A."/>
            <person name="Labate C.A."/>
        </authorList>
    </citation>
    <scope>NUCLEOTIDE SEQUENCE</scope>
    <source>
        <strain evidence="1">MF-1</strain>
    </source>
</reference>
<accession>A0A9Q3H335</accession>
<evidence type="ECO:0000313" key="1">
    <source>
        <dbReference type="EMBL" id="MBW0489491.1"/>
    </source>
</evidence>
<proteinExistence type="predicted"/>
<organism evidence="1 2">
    <name type="scientific">Austropuccinia psidii MF-1</name>
    <dbReference type="NCBI Taxonomy" id="1389203"/>
    <lineage>
        <taxon>Eukaryota</taxon>
        <taxon>Fungi</taxon>
        <taxon>Dikarya</taxon>
        <taxon>Basidiomycota</taxon>
        <taxon>Pucciniomycotina</taxon>
        <taxon>Pucciniomycetes</taxon>
        <taxon>Pucciniales</taxon>
        <taxon>Sphaerophragmiaceae</taxon>
        <taxon>Austropuccinia</taxon>
    </lineage>
</organism>
<comment type="caution">
    <text evidence="1">The sequence shown here is derived from an EMBL/GenBank/DDBJ whole genome shotgun (WGS) entry which is preliminary data.</text>
</comment>
<dbReference type="AlphaFoldDB" id="A0A9Q3H335"/>
<keyword evidence="2" id="KW-1185">Reference proteome</keyword>
<dbReference type="EMBL" id="AVOT02010102">
    <property type="protein sequence ID" value="MBW0489491.1"/>
    <property type="molecule type" value="Genomic_DNA"/>
</dbReference>
<gene>
    <name evidence="1" type="ORF">O181_029206</name>
</gene>